<gene>
    <name evidence="1" type="ORF">PYCCODRAFT_316204</name>
</gene>
<evidence type="ECO:0000313" key="2">
    <source>
        <dbReference type="Proteomes" id="UP000193067"/>
    </source>
</evidence>
<organism evidence="1 2">
    <name type="scientific">Trametes coccinea (strain BRFM310)</name>
    <name type="common">Pycnoporus coccineus</name>
    <dbReference type="NCBI Taxonomy" id="1353009"/>
    <lineage>
        <taxon>Eukaryota</taxon>
        <taxon>Fungi</taxon>
        <taxon>Dikarya</taxon>
        <taxon>Basidiomycota</taxon>
        <taxon>Agaricomycotina</taxon>
        <taxon>Agaricomycetes</taxon>
        <taxon>Polyporales</taxon>
        <taxon>Polyporaceae</taxon>
        <taxon>Trametes</taxon>
    </lineage>
</organism>
<sequence>MRARFVPACGRARAKGGLAIAEAEPVRLGVCDDAGAQLLHSGKSLLGILGKNPIEIILAEDPKIILGYDRSNPKTIDLKLFSRRRPALPVAINGYPQLSARQAMPWALLFTSRELSSPAPIRPLTWQVATWTSSSTISLGPSATSRLSTHIDSLCTVLCCYVIKYIIGMCFAPSRMRICVICS</sequence>
<evidence type="ECO:0000313" key="1">
    <source>
        <dbReference type="EMBL" id="OSD02889.1"/>
    </source>
</evidence>
<dbReference type="EMBL" id="KZ084103">
    <property type="protein sequence ID" value="OSD02889.1"/>
    <property type="molecule type" value="Genomic_DNA"/>
</dbReference>
<proteinExistence type="predicted"/>
<protein>
    <submittedName>
        <fullName evidence="1">Uncharacterized protein</fullName>
    </submittedName>
</protein>
<dbReference type="Proteomes" id="UP000193067">
    <property type="component" value="Unassembled WGS sequence"/>
</dbReference>
<keyword evidence="2" id="KW-1185">Reference proteome</keyword>
<accession>A0A1Y2IP45</accession>
<name>A0A1Y2IP45_TRAC3</name>
<dbReference type="AlphaFoldDB" id="A0A1Y2IP45"/>
<reference evidence="1 2" key="1">
    <citation type="journal article" date="2015" name="Biotechnol. Biofuels">
        <title>Enhanced degradation of softwood versus hardwood by the white-rot fungus Pycnoporus coccineus.</title>
        <authorList>
            <person name="Couturier M."/>
            <person name="Navarro D."/>
            <person name="Chevret D."/>
            <person name="Henrissat B."/>
            <person name="Piumi F."/>
            <person name="Ruiz-Duenas F.J."/>
            <person name="Martinez A.T."/>
            <person name="Grigoriev I.V."/>
            <person name="Riley R."/>
            <person name="Lipzen A."/>
            <person name="Berrin J.G."/>
            <person name="Master E.R."/>
            <person name="Rosso M.N."/>
        </authorList>
    </citation>
    <scope>NUCLEOTIDE SEQUENCE [LARGE SCALE GENOMIC DNA]</scope>
    <source>
        <strain evidence="1 2">BRFM310</strain>
    </source>
</reference>